<organism evidence="3 4">
    <name type="scientific">Paenibacillus lutrae</name>
    <dbReference type="NCBI Taxonomy" id="2078573"/>
    <lineage>
        <taxon>Bacteria</taxon>
        <taxon>Bacillati</taxon>
        <taxon>Bacillota</taxon>
        <taxon>Bacilli</taxon>
        <taxon>Bacillales</taxon>
        <taxon>Paenibacillaceae</taxon>
        <taxon>Paenibacillus</taxon>
    </lineage>
</organism>
<name>A0A7X3FE46_9BACL</name>
<evidence type="ECO:0000259" key="1">
    <source>
        <dbReference type="Pfam" id="PF00534"/>
    </source>
</evidence>
<sequence>MNILLVTYWPIPHVGGVWPFMLQLKSRLENWGHRVDIMGNGADEPVYYLYGTDRKVAKEDLLHLIQAKLNRYNLPVLYRDELVHRVEIDRYCMELAAASFGLAQYDVIHAQDVLAAIALNRVRPAATGLVTSIHGSLAREIKILLDEDGRRDSALERPLAHCYYRALEYHGAMAADKVVTSTHWLKNVLTQEYGVSPEHIEVSPYGLDLYSFHQKLAAGTSLLHPPDKKVIVCPARLESIKGIHFLIEALAALKQRRSDWVCWLIGDGDKRDELVAQTRAAGLAEDILFFGYRDDVPAVLQISDIFVHPSVQDNQPFAVMEAQAAGKPAVVSSAGGLPEMVVHGETGFVSAVGDTGTLACHLELLLEDDALRLKMGEAARLSGCERWSLDRMTEHFMKAYLTAGRSRGRF</sequence>
<gene>
    <name evidence="3" type="ORF">EDM21_00080</name>
</gene>
<dbReference type="Pfam" id="PF13439">
    <property type="entry name" value="Glyco_transf_4"/>
    <property type="match status" value="1"/>
</dbReference>
<comment type="caution">
    <text evidence="3">The sequence shown here is derived from an EMBL/GenBank/DDBJ whole genome shotgun (WGS) entry which is preliminary data.</text>
</comment>
<evidence type="ECO:0000313" key="3">
    <source>
        <dbReference type="EMBL" id="MVO97955.1"/>
    </source>
</evidence>
<dbReference type="InterPro" id="IPR028098">
    <property type="entry name" value="Glyco_trans_4-like_N"/>
</dbReference>
<protein>
    <submittedName>
        <fullName evidence="3">Glycosyltransferase</fullName>
    </submittedName>
</protein>
<dbReference type="PANTHER" id="PTHR45947:SF3">
    <property type="entry name" value="SULFOQUINOVOSYL TRANSFERASE SQD2"/>
    <property type="match status" value="1"/>
</dbReference>
<dbReference type="CDD" id="cd03801">
    <property type="entry name" value="GT4_PimA-like"/>
    <property type="match status" value="1"/>
</dbReference>
<evidence type="ECO:0000259" key="2">
    <source>
        <dbReference type="Pfam" id="PF13439"/>
    </source>
</evidence>
<dbReference type="Pfam" id="PF00534">
    <property type="entry name" value="Glycos_transf_1"/>
    <property type="match status" value="1"/>
</dbReference>
<evidence type="ECO:0000313" key="4">
    <source>
        <dbReference type="Proteomes" id="UP000490800"/>
    </source>
</evidence>
<feature type="domain" description="Glycosyltransferase subfamily 4-like N-terminal" evidence="2">
    <location>
        <begin position="14"/>
        <end position="209"/>
    </location>
</feature>
<keyword evidence="3" id="KW-0808">Transferase</keyword>
<dbReference type="PANTHER" id="PTHR45947">
    <property type="entry name" value="SULFOQUINOVOSYL TRANSFERASE SQD2"/>
    <property type="match status" value="1"/>
</dbReference>
<keyword evidence="4" id="KW-1185">Reference proteome</keyword>
<feature type="domain" description="Glycosyl transferase family 1" evidence="1">
    <location>
        <begin position="222"/>
        <end position="380"/>
    </location>
</feature>
<dbReference type="Proteomes" id="UP000490800">
    <property type="component" value="Unassembled WGS sequence"/>
</dbReference>
<dbReference type="GO" id="GO:0016757">
    <property type="term" value="F:glycosyltransferase activity"/>
    <property type="evidence" value="ECO:0007669"/>
    <property type="project" value="InterPro"/>
</dbReference>
<dbReference type="InterPro" id="IPR050194">
    <property type="entry name" value="Glycosyltransferase_grp1"/>
</dbReference>
<dbReference type="Gene3D" id="3.40.50.2000">
    <property type="entry name" value="Glycogen Phosphorylase B"/>
    <property type="match status" value="2"/>
</dbReference>
<dbReference type="InterPro" id="IPR001296">
    <property type="entry name" value="Glyco_trans_1"/>
</dbReference>
<dbReference type="OrthoDB" id="9815550at2"/>
<proteinExistence type="predicted"/>
<reference evidence="3 4" key="1">
    <citation type="journal article" date="2019" name="Microorganisms">
        <title>Paenibacillus lutrae sp. nov., A Chitinolytic Species Isolated from A River Otter in Castril Natural Park, Granada, Spain.</title>
        <authorList>
            <person name="Rodriguez M."/>
            <person name="Reina J.C."/>
            <person name="Bejar V."/>
            <person name="Llamas I."/>
        </authorList>
    </citation>
    <scope>NUCLEOTIDE SEQUENCE [LARGE SCALE GENOMIC DNA]</scope>
    <source>
        <strain evidence="3 4">N10</strain>
    </source>
</reference>
<dbReference type="AlphaFoldDB" id="A0A7X3FE46"/>
<dbReference type="SUPFAM" id="SSF53756">
    <property type="entry name" value="UDP-Glycosyltransferase/glycogen phosphorylase"/>
    <property type="match status" value="1"/>
</dbReference>
<dbReference type="RefSeq" id="WP_157331742.1">
    <property type="nucleotide sequence ID" value="NZ_RHLK01000001.1"/>
</dbReference>
<dbReference type="EMBL" id="RHLK01000001">
    <property type="protein sequence ID" value="MVO97955.1"/>
    <property type="molecule type" value="Genomic_DNA"/>
</dbReference>
<accession>A0A7X3FE46</accession>